<feature type="domain" description="DEAD-box RNA helicase Q" evidence="9">
    <location>
        <begin position="433"/>
        <end position="461"/>
    </location>
</feature>
<dbReference type="InterPro" id="IPR027417">
    <property type="entry name" value="P-loop_NTPase"/>
</dbReference>
<dbReference type="GO" id="GO:0003724">
    <property type="term" value="F:RNA helicase activity"/>
    <property type="evidence" value="ECO:0007669"/>
    <property type="project" value="UniProtKB-EC"/>
</dbReference>
<keyword evidence="8" id="KW-0732">Signal</keyword>
<feature type="chain" id="PRO_5002356094" description="RNA helicase" evidence="8">
    <location>
        <begin position="23"/>
        <end position="507"/>
    </location>
</feature>
<dbReference type="EnsemblPlants" id="OMERI02G24790.1">
    <property type="protein sequence ID" value="OMERI02G24790.1"/>
    <property type="gene ID" value="OMERI02G24790"/>
</dbReference>
<reference evidence="10" key="2">
    <citation type="submission" date="2018-05" db="EMBL/GenBank/DDBJ databases">
        <title>OmerRS3 (Oryza meridionalis Reference Sequence Version 3).</title>
        <authorList>
            <person name="Zhang J."/>
            <person name="Kudrna D."/>
            <person name="Lee S."/>
            <person name="Talag J."/>
            <person name="Welchert J."/>
            <person name="Wing R.A."/>
        </authorList>
    </citation>
    <scope>NUCLEOTIDE SEQUENCE [LARGE SCALE GENOMIC DNA]</scope>
    <source>
        <strain evidence="10">cv. OR44</strain>
    </source>
</reference>
<evidence type="ECO:0000256" key="5">
    <source>
        <dbReference type="ARBA" id="ARBA00022840"/>
    </source>
</evidence>
<evidence type="ECO:0000256" key="3">
    <source>
        <dbReference type="ARBA" id="ARBA00022801"/>
    </source>
</evidence>
<proteinExistence type="predicted"/>
<keyword evidence="11" id="KW-1185">Reference proteome</keyword>
<feature type="signal peptide" evidence="8">
    <location>
        <begin position="1"/>
        <end position="22"/>
    </location>
</feature>
<keyword evidence="5" id="KW-0067">ATP-binding</keyword>
<dbReference type="EC" id="3.6.4.13" evidence="1"/>
<protein>
    <recommendedName>
        <fullName evidence="1">RNA helicase</fullName>
        <ecNumber evidence="1">3.6.4.13</ecNumber>
    </recommendedName>
</protein>
<sequence>MSGCHVSPLSLFPLFSHPLSLAFLLCKRQAAGGWGEFAGARWERRRLGGGDGCDLRPCGEEGQRDGRWPAERSWAWAAAAASPTRRTCSRRGRRGCSWKDWRTRGGPPAGTSASYQWVEREPVAMRAARGPPPGRRHADGYTLEHVPGTKIGGTIFDRSGRHHTAADFLRRAHPRRLTVFLRRRRWRRRGGRPSCSRVVVAVSRRPSPCPTEEKRCGERKRVGGPSVYFFLLLPHASTIWASGTVNGPDRAARVSNTLTIRLRAPLLNRIDQPKSIPSGICDISWEEGYLAAVKLVLINRAQMRLTVGQVHRYVLALASSRSCFVLGDHLPFRMLSLPRAVSFHQTAWHDTQTVEDKSGLLTLASLEVQNKVEYGKKEIATRTGGTKPSSRALALNMKPKVSSFNAKPVKSSLPKSAVLKKTLKIDESLFSAKSFEELGLPPLLIDRLNKEGLTAPTEVQSAAIPIISRKHDAVIQSYTGSGKTLAYLLSILSEIGPLKRPTEQDSF</sequence>
<keyword evidence="2" id="KW-0547">Nucleotide-binding</keyword>
<keyword evidence="4" id="KW-0347">Helicase</keyword>
<dbReference type="PROSITE" id="PS51195">
    <property type="entry name" value="Q_MOTIF"/>
    <property type="match status" value="1"/>
</dbReference>
<dbReference type="Gramene" id="OMERI02G24790.1">
    <property type="protein sequence ID" value="OMERI02G24790.1"/>
    <property type="gene ID" value="OMERI02G24790"/>
</dbReference>
<evidence type="ECO:0000256" key="6">
    <source>
        <dbReference type="ARBA" id="ARBA00047984"/>
    </source>
</evidence>
<name>A0A0E0CNV8_9ORYZ</name>
<evidence type="ECO:0000259" key="9">
    <source>
        <dbReference type="PROSITE" id="PS51195"/>
    </source>
</evidence>
<evidence type="ECO:0000256" key="1">
    <source>
        <dbReference type="ARBA" id="ARBA00012552"/>
    </source>
</evidence>
<dbReference type="GO" id="GO:0005524">
    <property type="term" value="F:ATP binding"/>
    <property type="evidence" value="ECO:0007669"/>
    <property type="project" value="UniProtKB-KW"/>
</dbReference>
<evidence type="ECO:0000313" key="10">
    <source>
        <dbReference type="EnsemblPlants" id="OMERI02G24790.1"/>
    </source>
</evidence>
<feature type="short sequence motif" description="Q motif" evidence="7">
    <location>
        <begin position="433"/>
        <end position="461"/>
    </location>
</feature>
<evidence type="ECO:0000256" key="2">
    <source>
        <dbReference type="ARBA" id="ARBA00022741"/>
    </source>
</evidence>
<dbReference type="Gene3D" id="3.30.410.40">
    <property type="match status" value="1"/>
</dbReference>
<dbReference type="Pfam" id="PF00270">
    <property type="entry name" value="DEAD"/>
    <property type="match status" value="1"/>
</dbReference>
<dbReference type="AlphaFoldDB" id="A0A0E0CNV8"/>
<evidence type="ECO:0000256" key="8">
    <source>
        <dbReference type="SAM" id="SignalP"/>
    </source>
</evidence>
<dbReference type="HOGENOM" id="CLU_537912_0_0_1"/>
<dbReference type="PANTHER" id="PTHR47963">
    <property type="entry name" value="DEAD-BOX ATP-DEPENDENT RNA HELICASE 47, MITOCHONDRIAL"/>
    <property type="match status" value="1"/>
</dbReference>
<organism evidence="10">
    <name type="scientific">Oryza meridionalis</name>
    <dbReference type="NCBI Taxonomy" id="40149"/>
    <lineage>
        <taxon>Eukaryota</taxon>
        <taxon>Viridiplantae</taxon>
        <taxon>Streptophyta</taxon>
        <taxon>Embryophyta</taxon>
        <taxon>Tracheophyta</taxon>
        <taxon>Spermatophyta</taxon>
        <taxon>Magnoliopsida</taxon>
        <taxon>Liliopsida</taxon>
        <taxon>Poales</taxon>
        <taxon>Poaceae</taxon>
        <taxon>BOP clade</taxon>
        <taxon>Oryzoideae</taxon>
        <taxon>Oryzeae</taxon>
        <taxon>Oryzinae</taxon>
        <taxon>Oryza</taxon>
    </lineage>
</organism>
<keyword evidence="3" id="KW-0378">Hydrolase</keyword>
<accession>A0A0E0CNV8</accession>
<dbReference type="SUPFAM" id="SSF52540">
    <property type="entry name" value="P-loop containing nucleoside triphosphate hydrolases"/>
    <property type="match status" value="1"/>
</dbReference>
<dbReference type="PANTHER" id="PTHR47963:SF3">
    <property type="entry name" value="DEAD-BOX ATP-DEPENDENT RNA HELICASE 47, MITOCHONDRIAL"/>
    <property type="match status" value="1"/>
</dbReference>
<evidence type="ECO:0000256" key="4">
    <source>
        <dbReference type="ARBA" id="ARBA00022806"/>
    </source>
</evidence>
<dbReference type="InterPro" id="IPR050547">
    <property type="entry name" value="DEAD_box_RNA_helicases"/>
</dbReference>
<dbReference type="InterPro" id="IPR014014">
    <property type="entry name" value="RNA_helicase_DEAD_Q_motif"/>
</dbReference>
<dbReference type="GO" id="GO:0003723">
    <property type="term" value="F:RNA binding"/>
    <property type="evidence" value="ECO:0007669"/>
    <property type="project" value="TreeGrafter"/>
</dbReference>
<dbReference type="Proteomes" id="UP000008021">
    <property type="component" value="Chromosome 2"/>
</dbReference>
<dbReference type="GO" id="GO:0016787">
    <property type="term" value="F:hydrolase activity"/>
    <property type="evidence" value="ECO:0007669"/>
    <property type="project" value="UniProtKB-KW"/>
</dbReference>
<dbReference type="InterPro" id="IPR011545">
    <property type="entry name" value="DEAD/DEAH_box_helicase_dom"/>
</dbReference>
<dbReference type="Gene3D" id="3.40.50.300">
    <property type="entry name" value="P-loop containing nucleotide triphosphate hydrolases"/>
    <property type="match status" value="1"/>
</dbReference>
<evidence type="ECO:0000313" key="11">
    <source>
        <dbReference type="Proteomes" id="UP000008021"/>
    </source>
</evidence>
<reference evidence="10" key="1">
    <citation type="submission" date="2015-04" db="UniProtKB">
        <authorList>
            <consortium name="EnsemblPlants"/>
        </authorList>
    </citation>
    <scope>IDENTIFICATION</scope>
</reference>
<dbReference type="eggNOG" id="KOG0327">
    <property type="taxonomic scope" value="Eukaryota"/>
</dbReference>
<comment type="catalytic activity">
    <reaction evidence="6">
        <text>ATP + H2O = ADP + phosphate + H(+)</text>
        <dbReference type="Rhea" id="RHEA:13065"/>
        <dbReference type="ChEBI" id="CHEBI:15377"/>
        <dbReference type="ChEBI" id="CHEBI:15378"/>
        <dbReference type="ChEBI" id="CHEBI:30616"/>
        <dbReference type="ChEBI" id="CHEBI:43474"/>
        <dbReference type="ChEBI" id="CHEBI:456216"/>
        <dbReference type="EC" id="3.6.4.13"/>
    </reaction>
</comment>
<evidence type="ECO:0000256" key="7">
    <source>
        <dbReference type="PROSITE-ProRule" id="PRU00552"/>
    </source>
</evidence>